<evidence type="ECO:0000313" key="12">
    <source>
        <dbReference type="Proteomes" id="UP001152484"/>
    </source>
</evidence>
<keyword evidence="8" id="KW-0675">Receptor</keyword>
<evidence type="ECO:0000256" key="3">
    <source>
        <dbReference type="ARBA" id="ARBA00022692"/>
    </source>
</evidence>
<protein>
    <recommendedName>
        <fullName evidence="13">Leucine-rich repeat-containing N-terminal plant-type domain-containing protein</fullName>
    </recommendedName>
</protein>
<sequence>MAPSSSSRSLLVFLFAAAAGACAVMAQNVTWGTEDNRIMEQLRTSVTWSGVQLDPLNASSSPCNWTTDLVTCNDEGRVYQITLGSSDVSGGTVPPTNQNDLPNLNYFDVPHCNLEGVIPNFTGSPRLHSLVVTENRFSSIAPGLFDSKAELQFVEMDNNDQLAPWELPEGLMTNLLQR</sequence>
<evidence type="ECO:0000256" key="6">
    <source>
        <dbReference type="ARBA" id="ARBA00022989"/>
    </source>
</evidence>
<keyword evidence="12" id="KW-1185">Reference proteome</keyword>
<proteinExistence type="predicted"/>
<organism evidence="11 12">
    <name type="scientific">Cuscuta europaea</name>
    <name type="common">European dodder</name>
    <dbReference type="NCBI Taxonomy" id="41803"/>
    <lineage>
        <taxon>Eukaryota</taxon>
        <taxon>Viridiplantae</taxon>
        <taxon>Streptophyta</taxon>
        <taxon>Embryophyta</taxon>
        <taxon>Tracheophyta</taxon>
        <taxon>Spermatophyta</taxon>
        <taxon>Magnoliopsida</taxon>
        <taxon>eudicotyledons</taxon>
        <taxon>Gunneridae</taxon>
        <taxon>Pentapetalae</taxon>
        <taxon>asterids</taxon>
        <taxon>lamiids</taxon>
        <taxon>Solanales</taxon>
        <taxon>Convolvulaceae</taxon>
        <taxon>Cuscuteae</taxon>
        <taxon>Cuscuta</taxon>
        <taxon>Cuscuta subgen. Cuscuta</taxon>
    </lineage>
</organism>
<comment type="subcellular location">
    <subcellularLocation>
        <location evidence="1">Membrane</location>
        <topology evidence="1">Single-pass membrane protein</topology>
    </subcellularLocation>
</comment>
<evidence type="ECO:0000256" key="9">
    <source>
        <dbReference type="ARBA" id="ARBA00023180"/>
    </source>
</evidence>
<dbReference type="Gene3D" id="3.80.10.10">
    <property type="entry name" value="Ribonuclease Inhibitor"/>
    <property type="match status" value="1"/>
</dbReference>
<keyword evidence="7" id="KW-0472">Membrane</keyword>
<keyword evidence="5" id="KW-0677">Repeat</keyword>
<gene>
    <name evidence="11" type="ORF">CEURO_LOCUS16997</name>
</gene>
<accession>A0A9P1EH90</accession>
<feature type="chain" id="PRO_5040256212" description="Leucine-rich repeat-containing N-terminal plant-type domain-containing protein" evidence="10">
    <location>
        <begin position="27"/>
        <end position="178"/>
    </location>
</feature>
<dbReference type="OrthoDB" id="676979at2759"/>
<dbReference type="Proteomes" id="UP001152484">
    <property type="component" value="Unassembled WGS sequence"/>
</dbReference>
<evidence type="ECO:0000256" key="2">
    <source>
        <dbReference type="ARBA" id="ARBA00022614"/>
    </source>
</evidence>
<evidence type="ECO:0000256" key="1">
    <source>
        <dbReference type="ARBA" id="ARBA00004167"/>
    </source>
</evidence>
<evidence type="ECO:0000256" key="4">
    <source>
        <dbReference type="ARBA" id="ARBA00022729"/>
    </source>
</evidence>
<keyword evidence="6" id="KW-1133">Transmembrane helix</keyword>
<evidence type="ECO:0000256" key="10">
    <source>
        <dbReference type="SAM" id="SignalP"/>
    </source>
</evidence>
<dbReference type="AlphaFoldDB" id="A0A9P1EH90"/>
<dbReference type="EMBL" id="CAMAPE010000048">
    <property type="protein sequence ID" value="CAH9105670.1"/>
    <property type="molecule type" value="Genomic_DNA"/>
</dbReference>
<dbReference type="PANTHER" id="PTHR47986">
    <property type="entry name" value="OSJNBA0070M12.3 PROTEIN"/>
    <property type="match status" value="1"/>
</dbReference>
<keyword evidence="9" id="KW-0325">Glycoprotein</keyword>
<evidence type="ECO:0000313" key="11">
    <source>
        <dbReference type="EMBL" id="CAH9105670.1"/>
    </source>
</evidence>
<keyword evidence="4 10" id="KW-0732">Signal</keyword>
<dbReference type="GO" id="GO:0016020">
    <property type="term" value="C:membrane"/>
    <property type="evidence" value="ECO:0007669"/>
    <property type="project" value="UniProtKB-SubCell"/>
</dbReference>
<dbReference type="SUPFAM" id="SSF52058">
    <property type="entry name" value="L domain-like"/>
    <property type="match status" value="1"/>
</dbReference>
<evidence type="ECO:0008006" key="13">
    <source>
        <dbReference type="Google" id="ProtNLM"/>
    </source>
</evidence>
<dbReference type="PANTHER" id="PTHR47986:SF1">
    <property type="entry name" value="OS04G0685900 PROTEIN"/>
    <property type="match status" value="1"/>
</dbReference>
<keyword evidence="3" id="KW-0812">Transmembrane</keyword>
<comment type="caution">
    <text evidence="11">The sequence shown here is derived from an EMBL/GenBank/DDBJ whole genome shotgun (WGS) entry which is preliminary data.</text>
</comment>
<feature type="signal peptide" evidence="10">
    <location>
        <begin position="1"/>
        <end position="26"/>
    </location>
</feature>
<keyword evidence="2" id="KW-0433">Leucine-rich repeat</keyword>
<evidence type="ECO:0000256" key="7">
    <source>
        <dbReference type="ARBA" id="ARBA00023136"/>
    </source>
</evidence>
<evidence type="ECO:0000256" key="5">
    <source>
        <dbReference type="ARBA" id="ARBA00022737"/>
    </source>
</evidence>
<reference evidence="11" key="1">
    <citation type="submission" date="2022-07" db="EMBL/GenBank/DDBJ databases">
        <authorList>
            <person name="Macas J."/>
            <person name="Novak P."/>
            <person name="Neumann P."/>
        </authorList>
    </citation>
    <scope>NUCLEOTIDE SEQUENCE</scope>
</reference>
<dbReference type="InterPro" id="IPR032675">
    <property type="entry name" value="LRR_dom_sf"/>
</dbReference>
<name>A0A9P1EH90_CUSEU</name>
<evidence type="ECO:0000256" key="8">
    <source>
        <dbReference type="ARBA" id="ARBA00023170"/>
    </source>
</evidence>
<dbReference type="InterPro" id="IPR052422">
    <property type="entry name" value="Auxin_Ser/Thr_Kinase"/>
</dbReference>